<dbReference type="EMBL" id="MZMZ02000765">
    <property type="protein sequence ID" value="RQM30444.1"/>
    <property type="molecule type" value="Genomic_DNA"/>
</dbReference>
<dbReference type="Pfam" id="PF03184">
    <property type="entry name" value="DDE_1"/>
    <property type="match status" value="1"/>
</dbReference>
<accession>A0A3R7Y4W0</accession>
<name>A0A3R7Y4W0_APHAT</name>
<gene>
    <name evidence="2" type="ORF">B5M09_012832</name>
</gene>
<protein>
    <recommendedName>
        <fullName evidence="1">DDE-1 domain-containing protein</fullName>
    </recommendedName>
</protein>
<feature type="domain" description="DDE-1" evidence="1">
    <location>
        <begin position="5"/>
        <end position="122"/>
    </location>
</feature>
<dbReference type="InterPro" id="IPR004875">
    <property type="entry name" value="DDE_SF_endonuclease_dom"/>
</dbReference>
<keyword evidence="3" id="KW-1185">Reference proteome</keyword>
<comment type="caution">
    <text evidence="2">The sequence shown here is derived from an EMBL/GenBank/DDBJ whole genome shotgun (WGS) entry which is preliminary data.</text>
</comment>
<evidence type="ECO:0000259" key="1">
    <source>
        <dbReference type="Pfam" id="PF03184"/>
    </source>
</evidence>
<dbReference type="GO" id="GO:0003676">
    <property type="term" value="F:nucleic acid binding"/>
    <property type="evidence" value="ECO:0007669"/>
    <property type="project" value="InterPro"/>
</dbReference>
<dbReference type="AlphaFoldDB" id="A0A3R7Y4W0"/>
<reference evidence="2" key="1">
    <citation type="submission" date="2018-07" db="EMBL/GenBank/DDBJ databases">
        <title>Annotation of Aphanomyces astaci genome assembly.</title>
        <authorList>
            <person name="Studholme D.J."/>
        </authorList>
    </citation>
    <scope>NUCLEOTIDE SEQUENCE [LARGE SCALE GENOMIC DNA]</scope>
    <source>
        <strain evidence="2">Pc</strain>
    </source>
</reference>
<proteinExistence type="predicted"/>
<evidence type="ECO:0000313" key="2">
    <source>
        <dbReference type="EMBL" id="RQM30444.1"/>
    </source>
</evidence>
<dbReference type="Proteomes" id="UP000284702">
    <property type="component" value="Unassembled WGS sequence"/>
</dbReference>
<evidence type="ECO:0000313" key="3">
    <source>
        <dbReference type="Proteomes" id="UP000284702"/>
    </source>
</evidence>
<sequence>MENTVWKSYLRDLLHRSLVEPSVILLDNFESHMNDVSYRIVKEELGSFLCAIPPNAMSICQPLDVGVMAPFKRYLRDEWLTEKMIDGEDSDDSTPAEKRKAMMKRIIAAWDRVTAAEIRNCFVKALPSIEE</sequence>
<organism evidence="2 3">
    <name type="scientific">Aphanomyces astaci</name>
    <name type="common">Crayfish plague agent</name>
    <dbReference type="NCBI Taxonomy" id="112090"/>
    <lineage>
        <taxon>Eukaryota</taxon>
        <taxon>Sar</taxon>
        <taxon>Stramenopiles</taxon>
        <taxon>Oomycota</taxon>
        <taxon>Saprolegniomycetes</taxon>
        <taxon>Saprolegniales</taxon>
        <taxon>Verrucalvaceae</taxon>
        <taxon>Aphanomyces</taxon>
    </lineage>
</organism>